<organism evidence="1 2">
    <name type="scientific">Symmachiella dynata</name>
    <dbReference type="NCBI Taxonomy" id="2527995"/>
    <lineage>
        <taxon>Bacteria</taxon>
        <taxon>Pseudomonadati</taxon>
        <taxon>Planctomycetota</taxon>
        <taxon>Planctomycetia</taxon>
        <taxon>Planctomycetales</taxon>
        <taxon>Planctomycetaceae</taxon>
        <taxon>Symmachiella</taxon>
    </lineage>
</organism>
<gene>
    <name evidence="1" type="ORF">Mal52_13470</name>
</gene>
<dbReference type="KEGG" id="sdyn:Mal52_13470"/>
<evidence type="ECO:0000313" key="2">
    <source>
        <dbReference type="Proteomes" id="UP000319383"/>
    </source>
</evidence>
<evidence type="ECO:0000313" key="1">
    <source>
        <dbReference type="EMBL" id="QDU42878.1"/>
    </source>
</evidence>
<dbReference type="RefSeq" id="WP_197534703.1">
    <property type="nucleotide sequence ID" value="NZ_CP036276.1"/>
</dbReference>
<dbReference type="EMBL" id="CP036276">
    <property type="protein sequence ID" value="QDU42878.1"/>
    <property type="molecule type" value="Genomic_DNA"/>
</dbReference>
<name>A0A517ZK82_9PLAN</name>
<dbReference type="AlphaFoldDB" id="A0A517ZK82"/>
<sequence>MTPRINDEINQALSEHHGFVQAEGPDGKVIVMSMQVYREMMGVGSDEEMADSLRAIDEAMADIEAGHTVPMEQVFLELDEKYGVHG</sequence>
<protein>
    <submittedName>
        <fullName evidence="1">Uncharacterized protein</fullName>
    </submittedName>
</protein>
<keyword evidence="2" id="KW-1185">Reference proteome</keyword>
<accession>A0A517ZK82</accession>
<dbReference type="Proteomes" id="UP000319383">
    <property type="component" value="Chromosome"/>
</dbReference>
<proteinExistence type="predicted"/>
<reference evidence="1 2" key="1">
    <citation type="submission" date="2019-02" db="EMBL/GenBank/DDBJ databases">
        <title>Deep-cultivation of Planctomycetes and their phenomic and genomic characterization uncovers novel biology.</title>
        <authorList>
            <person name="Wiegand S."/>
            <person name="Jogler M."/>
            <person name="Boedeker C."/>
            <person name="Pinto D."/>
            <person name="Vollmers J."/>
            <person name="Rivas-Marin E."/>
            <person name="Kohn T."/>
            <person name="Peeters S.H."/>
            <person name="Heuer A."/>
            <person name="Rast P."/>
            <person name="Oberbeckmann S."/>
            <person name="Bunk B."/>
            <person name="Jeske O."/>
            <person name="Meyerdierks A."/>
            <person name="Storesund J.E."/>
            <person name="Kallscheuer N."/>
            <person name="Luecker S."/>
            <person name="Lage O.M."/>
            <person name="Pohl T."/>
            <person name="Merkel B.J."/>
            <person name="Hornburger P."/>
            <person name="Mueller R.-W."/>
            <person name="Bruemmer F."/>
            <person name="Labrenz M."/>
            <person name="Spormann A.M."/>
            <person name="Op den Camp H."/>
            <person name="Overmann J."/>
            <person name="Amann R."/>
            <person name="Jetten M.S.M."/>
            <person name="Mascher T."/>
            <person name="Medema M.H."/>
            <person name="Devos D.P."/>
            <person name="Kaster A.-K."/>
            <person name="Ovreas L."/>
            <person name="Rohde M."/>
            <person name="Galperin M.Y."/>
            <person name="Jogler C."/>
        </authorList>
    </citation>
    <scope>NUCLEOTIDE SEQUENCE [LARGE SCALE GENOMIC DNA]</scope>
    <source>
        <strain evidence="1 2">Mal52</strain>
    </source>
</reference>